<sequence>MHGWSPEQVAEAAGARLVAVPAPDAAGRPVAGPLRAVIDSRAVVPGDLFAGLPGDNVDGGRFAAAVLEAGAWGVLVGPDHVEAAAAAAARPAGGAGVVLAADDPLLALQRLATAWRRALGCRVIGVTGSVGKTTTKDVLAAMIASAGVSVVANEKNLNTEIGLPLTVLRAPAGTEVLVLEMGMRGAGQIAELATIAEPDVGIITALGPVHLEQLGTMEAIAAEKAALVAALPAGRGVAVLPTAEPLLEPHLRTDLTTVSFGAEHGDVTPADLHGLGLDDQALHVRIDACAALAAARAVGAEPVGPVALTLSEMRGQRLHLDGDVTVIEDCYNANPLSMRAALDDLAATATGRRVAVLGDMRELGTDEHAHHEQVGAYARAAGVELLVAVGPLSAAYDGEHAVPDAAAAAALVPGLLVAGDTVLVKASRGVGLEAVTGALRDAEAAKLRGT</sequence>
<dbReference type="EMBL" id="CP114014">
    <property type="protein sequence ID" value="XAY05315.1"/>
    <property type="molecule type" value="Genomic_DNA"/>
</dbReference>
<dbReference type="GO" id="GO:0071555">
    <property type="term" value="P:cell wall organization"/>
    <property type="evidence" value="ECO:0007669"/>
    <property type="project" value="UniProtKB-KW"/>
</dbReference>
<dbReference type="InterPro" id="IPR005863">
    <property type="entry name" value="UDP-N-AcMur_synth"/>
</dbReference>
<protein>
    <recommendedName>
        <fullName evidence="10 11">UDP-N-acetylmuramoyl-tripeptide--D-alanyl-D-alanine ligase</fullName>
        <ecNumber evidence="10 11">6.3.2.10</ecNumber>
    </recommendedName>
    <alternativeName>
        <fullName evidence="10">D-alanyl-D-alanine-adding enzyme</fullName>
    </alternativeName>
</protein>
<dbReference type="PANTHER" id="PTHR43024:SF1">
    <property type="entry name" value="UDP-N-ACETYLMURAMOYL-TRIPEPTIDE--D-ALANYL-D-ALANINE LIGASE"/>
    <property type="match status" value="1"/>
</dbReference>
<comment type="similarity">
    <text evidence="10">Belongs to the MurCDEF family. MurF subfamily.</text>
</comment>
<dbReference type="SUPFAM" id="SSF53244">
    <property type="entry name" value="MurD-like peptide ligases, peptide-binding domain"/>
    <property type="match status" value="1"/>
</dbReference>
<comment type="subcellular location">
    <subcellularLocation>
        <location evidence="10 11">Cytoplasm</location>
    </subcellularLocation>
</comment>
<dbReference type="KEGG" id="parq:DSM112329_02164"/>
<evidence type="ECO:0000256" key="1">
    <source>
        <dbReference type="ARBA" id="ARBA00022490"/>
    </source>
</evidence>
<keyword evidence="4 10" id="KW-0547">Nucleotide-binding</keyword>
<evidence type="ECO:0000259" key="12">
    <source>
        <dbReference type="Pfam" id="PF01225"/>
    </source>
</evidence>
<dbReference type="EC" id="6.3.2.10" evidence="10 11"/>
<keyword evidence="6 10" id="KW-0133">Cell shape</keyword>
<evidence type="ECO:0000256" key="9">
    <source>
        <dbReference type="ARBA" id="ARBA00023316"/>
    </source>
</evidence>
<dbReference type="InterPro" id="IPR000713">
    <property type="entry name" value="Mur_ligase_N"/>
</dbReference>
<gene>
    <name evidence="10 15" type="primary">murF</name>
    <name evidence="15" type="ORF">DSM112329_02164</name>
</gene>
<dbReference type="NCBIfam" id="TIGR01143">
    <property type="entry name" value="murF"/>
    <property type="match status" value="1"/>
</dbReference>
<dbReference type="GO" id="GO:0008360">
    <property type="term" value="P:regulation of cell shape"/>
    <property type="evidence" value="ECO:0007669"/>
    <property type="project" value="UniProtKB-KW"/>
</dbReference>
<dbReference type="GO" id="GO:0005737">
    <property type="term" value="C:cytoplasm"/>
    <property type="evidence" value="ECO:0007669"/>
    <property type="project" value="UniProtKB-SubCell"/>
</dbReference>
<feature type="domain" description="Mur ligase C-terminal" evidence="13">
    <location>
        <begin position="314"/>
        <end position="428"/>
    </location>
</feature>
<dbReference type="PANTHER" id="PTHR43024">
    <property type="entry name" value="UDP-N-ACETYLMURAMOYL-TRIPEPTIDE--D-ALANYL-D-ALANINE LIGASE"/>
    <property type="match status" value="1"/>
</dbReference>
<dbReference type="Gene3D" id="3.40.1190.10">
    <property type="entry name" value="Mur-like, catalytic domain"/>
    <property type="match status" value="1"/>
</dbReference>
<dbReference type="GO" id="GO:0009252">
    <property type="term" value="P:peptidoglycan biosynthetic process"/>
    <property type="evidence" value="ECO:0007669"/>
    <property type="project" value="UniProtKB-UniRule"/>
</dbReference>
<dbReference type="InterPro" id="IPR036615">
    <property type="entry name" value="Mur_ligase_C_dom_sf"/>
</dbReference>
<dbReference type="GO" id="GO:0047480">
    <property type="term" value="F:UDP-N-acetylmuramoyl-tripeptide-D-alanyl-D-alanine ligase activity"/>
    <property type="evidence" value="ECO:0007669"/>
    <property type="project" value="UniProtKB-UniRule"/>
</dbReference>
<comment type="catalytic activity">
    <reaction evidence="10 11">
        <text>D-alanyl-D-alanine + UDP-N-acetyl-alpha-D-muramoyl-L-alanyl-gamma-D-glutamyl-meso-2,6-diaminopimelate + ATP = UDP-N-acetyl-alpha-D-muramoyl-L-alanyl-gamma-D-glutamyl-meso-2,6-diaminopimeloyl-D-alanyl-D-alanine + ADP + phosphate + H(+)</text>
        <dbReference type="Rhea" id="RHEA:28374"/>
        <dbReference type="ChEBI" id="CHEBI:15378"/>
        <dbReference type="ChEBI" id="CHEBI:30616"/>
        <dbReference type="ChEBI" id="CHEBI:43474"/>
        <dbReference type="ChEBI" id="CHEBI:57822"/>
        <dbReference type="ChEBI" id="CHEBI:61386"/>
        <dbReference type="ChEBI" id="CHEBI:83905"/>
        <dbReference type="ChEBI" id="CHEBI:456216"/>
        <dbReference type="EC" id="6.3.2.10"/>
    </reaction>
</comment>
<dbReference type="AlphaFoldDB" id="A0AAU7AUM9"/>
<feature type="domain" description="Mur ligase central" evidence="14">
    <location>
        <begin position="126"/>
        <end position="266"/>
    </location>
</feature>
<dbReference type="Pfam" id="PF08245">
    <property type="entry name" value="Mur_ligase_M"/>
    <property type="match status" value="1"/>
</dbReference>
<dbReference type="InterPro" id="IPR051046">
    <property type="entry name" value="MurCDEF_CellWall_CoF430Synth"/>
</dbReference>
<evidence type="ECO:0000256" key="10">
    <source>
        <dbReference type="HAMAP-Rule" id="MF_02019"/>
    </source>
</evidence>
<dbReference type="SUPFAM" id="SSF63418">
    <property type="entry name" value="MurE/MurF N-terminal domain"/>
    <property type="match status" value="1"/>
</dbReference>
<evidence type="ECO:0000256" key="6">
    <source>
        <dbReference type="ARBA" id="ARBA00022960"/>
    </source>
</evidence>
<reference evidence="15" key="1">
    <citation type="submission" date="2022-12" db="EMBL/GenBank/DDBJ databases">
        <title>Paraconexibacter alkalitolerans sp. nov. and Baekduia alba sp. nov., isolated from soil and emended description of the genera Paraconexibacter (Chun et al., 2020) and Baekduia (An et al., 2020).</title>
        <authorList>
            <person name="Vieira S."/>
            <person name="Huber K.J."/>
            <person name="Geppert A."/>
            <person name="Wolf J."/>
            <person name="Neumann-Schaal M."/>
            <person name="Muesken M."/>
            <person name="Overmann J."/>
        </authorList>
    </citation>
    <scope>NUCLEOTIDE SEQUENCE</scope>
    <source>
        <strain evidence="15">AEG42_29</strain>
    </source>
</reference>
<evidence type="ECO:0000256" key="4">
    <source>
        <dbReference type="ARBA" id="ARBA00022741"/>
    </source>
</evidence>
<name>A0AAU7AUM9_9ACTN</name>
<feature type="binding site" evidence="10">
    <location>
        <begin position="128"/>
        <end position="134"/>
    </location>
    <ligand>
        <name>ATP</name>
        <dbReference type="ChEBI" id="CHEBI:30616"/>
    </ligand>
</feature>
<comment type="function">
    <text evidence="10 11">Involved in cell wall formation. Catalyzes the final step in the synthesis of UDP-N-acetylmuramoyl-pentapeptide, the precursor of murein.</text>
</comment>
<dbReference type="Pfam" id="PF01225">
    <property type="entry name" value="Mur_ligase"/>
    <property type="match status" value="1"/>
</dbReference>
<keyword evidence="5 10" id="KW-0067">ATP-binding</keyword>
<feature type="domain" description="Mur ligase N-terminal catalytic" evidence="12">
    <location>
        <begin position="38"/>
        <end position="86"/>
    </location>
</feature>
<dbReference type="GO" id="GO:0005524">
    <property type="term" value="F:ATP binding"/>
    <property type="evidence" value="ECO:0007669"/>
    <property type="project" value="UniProtKB-UniRule"/>
</dbReference>
<dbReference type="InterPro" id="IPR013221">
    <property type="entry name" value="Mur_ligase_cen"/>
</dbReference>
<keyword evidence="9 10" id="KW-0961">Cell wall biogenesis/degradation</keyword>
<dbReference type="GO" id="GO:0051301">
    <property type="term" value="P:cell division"/>
    <property type="evidence" value="ECO:0007669"/>
    <property type="project" value="UniProtKB-KW"/>
</dbReference>
<dbReference type="Gene3D" id="3.90.190.20">
    <property type="entry name" value="Mur ligase, C-terminal domain"/>
    <property type="match status" value="1"/>
</dbReference>
<keyword evidence="8 10" id="KW-0131">Cell cycle</keyword>
<keyword evidence="7 10" id="KW-0573">Peptidoglycan synthesis</keyword>
<accession>A0AAU7AUM9</accession>
<evidence type="ECO:0000259" key="13">
    <source>
        <dbReference type="Pfam" id="PF02875"/>
    </source>
</evidence>
<dbReference type="Pfam" id="PF02875">
    <property type="entry name" value="Mur_ligase_C"/>
    <property type="match status" value="1"/>
</dbReference>
<dbReference type="SUPFAM" id="SSF53623">
    <property type="entry name" value="MurD-like peptide ligases, catalytic domain"/>
    <property type="match status" value="1"/>
</dbReference>
<dbReference type="Gene3D" id="3.40.1390.10">
    <property type="entry name" value="MurE/MurF, N-terminal domain"/>
    <property type="match status" value="1"/>
</dbReference>
<dbReference type="InterPro" id="IPR004101">
    <property type="entry name" value="Mur_ligase_C"/>
</dbReference>
<proteinExistence type="inferred from homology"/>
<evidence type="ECO:0000256" key="11">
    <source>
        <dbReference type="RuleBase" id="RU004136"/>
    </source>
</evidence>
<keyword evidence="1 10" id="KW-0963">Cytoplasm</keyword>
<evidence type="ECO:0000256" key="7">
    <source>
        <dbReference type="ARBA" id="ARBA00022984"/>
    </source>
</evidence>
<dbReference type="RefSeq" id="WP_354701827.1">
    <property type="nucleotide sequence ID" value="NZ_CP114014.1"/>
</dbReference>
<evidence type="ECO:0000256" key="8">
    <source>
        <dbReference type="ARBA" id="ARBA00023306"/>
    </source>
</evidence>
<evidence type="ECO:0000259" key="14">
    <source>
        <dbReference type="Pfam" id="PF08245"/>
    </source>
</evidence>
<dbReference type="InterPro" id="IPR035911">
    <property type="entry name" value="MurE/MurF_N"/>
</dbReference>
<evidence type="ECO:0000256" key="3">
    <source>
        <dbReference type="ARBA" id="ARBA00022618"/>
    </source>
</evidence>
<keyword evidence="2 10" id="KW-0436">Ligase</keyword>
<comment type="pathway">
    <text evidence="10 11">Cell wall biogenesis; peptidoglycan biosynthesis.</text>
</comment>
<evidence type="ECO:0000313" key="15">
    <source>
        <dbReference type="EMBL" id="XAY05315.1"/>
    </source>
</evidence>
<keyword evidence="3 10" id="KW-0132">Cell division</keyword>
<dbReference type="HAMAP" id="MF_02019">
    <property type="entry name" value="MurF"/>
    <property type="match status" value="1"/>
</dbReference>
<dbReference type="InterPro" id="IPR036565">
    <property type="entry name" value="Mur-like_cat_sf"/>
</dbReference>
<evidence type="ECO:0000256" key="2">
    <source>
        <dbReference type="ARBA" id="ARBA00022598"/>
    </source>
</evidence>
<organism evidence="15">
    <name type="scientific">Paraconexibacter sp. AEG42_29</name>
    <dbReference type="NCBI Taxonomy" id="2997339"/>
    <lineage>
        <taxon>Bacteria</taxon>
        <taxon>Bacillati</taxon>
        <taxon>Actinomycetota</taxon>
        <taxon>Thermoleophilia</taxon>
        <taxon>Solirubrobacterales</taxon>
        <taxon>Paraconexibacteraceae</taxon>
        <taxon>Paraconexibacter</taxon>
    </lineage>
</organism>
<evidence type="ECO:0000256" key="5">
    <source>
        <dbReference type="ARBA" id="ARBA00022840"/>
    </source>
</evidence>